<dbReference type="EC" id="7.6.2.3" evidence="10"/>
<dbReference type="Pfam" id="PF00664">
    <property type="entry name" value="ABC_membrane"/>
    <property type="match status" value="1"/>
</dbReference>
<evidence type="ECO:0000256" key="9">
    <source>
        <dbReference type="ARBA" id="ARBA00023136"/>
    </source>
</evidence>
<dbReference type="InterPro" id="IPR011527">
    <property type="entry name" value="ABC1_TM_dom"/>
</dbReference>
<dbReference type="Proteomes" id="UP000186922">
    <property type="component" value="Unassembled WGS sequence"/>
</dbReference>
<dbReference type="STRING" id="947166.A0A1D1UZX8"/>
<organism evidence="16 17">
    <name type="scientific">Ramazzottius varieornatus</name>
    <name type="common">Water bear</name>
    <name type="synonym">Tardigrade</name>
    <dbReference type="NCBI Taxonomy" id="947166"/>
    <lineage>
        <taxon>Eukaryota</taxon>
        <taxon>Metazoa</taxon>
        <taxon>Ecdysozoa</taxon>
        <taxon>Tardigrada</taxon>
        <taxon>Eutardigrada</taxon>
        <taxon>Parachela</taxon>
        <taxon>Hypsibioidea</taxon>
        <taxon>Ramazzottiidae</taxon>
        <taxon>Ramazzottius</taxon>
    </lineage>
</organism>
<dbReference type="GO" id="GO:0005524">
    <property type="term" value="F:ATP binding"/>
    <property type="evidence" value="ECO:0007669"/>
    <property type="project" value="UniProtKB-KW"/>
</dbReference>
<evidence type="ECO:0000256" key="2">
    <source>
        <dbReference type="ARBA" id="ARBA00009726"/>
    </source>
</evidence>
<dbReference type="PROSITE" id="PS50929">
    <property type="entry name" value="ABC_TM1F"/>
    <property type="match status" value="1"/>
</dbReference>
<feature type="transmembrane region" description="Helical" evidence="13">
    <location>
        <begin position="300"/>
        <end position="319"/>
    </location>
</feature>
<dbReference type="CDD" id="cd18603">
    <property type="entry name" value="ABC_6TM_MRP1_2_3_6_D2_like"/>
    <property type="match status" value="1"/>
</dbReference>
<dbReference type="SUPFAM" id="SSF90123">
    <property type="entry name" value="ABC transporter transmembrane region"/>
    <property type="match status" value="1"/>
</dbReference>
<keyword evidence="3" id="KW-0813">Transport</keyword>
<dbReference type="CDD" id="cd03244">
    <property type="entry name" value="ABCC_MRP_domain2"/>
    <property type="match status" value="1"/>
</dbReference>
<dbReference type="CDD" id="cd03250">
    <property type="entry name" value="ABCC_MRP_domain1"/>
    <property type="match status" value="1"/>
</dbReference>
<feature type="transmembrane region" description="Helical" evidence="13">
    <location>
        <begin position="339"/>
        <end position="363"/>
    </location>
</feature>
<feature type="domain" description="ABC transporter" evidence="14">
    <location>
        <begin position="618"/>
        <end position="852"/>
    </location>
</feature>
<dbReference type="Pfam" id="PF00005">
    <property type="entry name" value="ABC_tran"/>
    <property type="match status" value="2"/>
</dbReference>
<dbReference type="PANTHER" id="PTHR24223:SF443">
    <property type="entry name" value="MULTIDRUG-RESISTANCE LIKE PROTEIN 1, ISOFORM I"/>
    <property type="match status" value="1"/>
</dbReference>
<dbReference type="FunFam" id="1.20.1560.10:FF:000001">
    <property type="entry name" value="ATP-binding cassette subfamily C member 1"/>
    <property type="match status" value="1"/>
</dbReference>
<keyword evidence="6" id="KW-0547">Nucleotide-binding</keyword>
<dbReference type="InterPro" id="IPR003439">
    <property type="entry name" value="ABC_transporter-like_ATP-bd"/>
</dbReference>
<evidence type="ECO:0000256" key="7">
    <source>
        <dbReference type="ARBA" id="ARBA00022840"/>
    </source>
</evidence>
<dbReference type="SMART" id="SM00382">
    <property type="entry name" value="AAA"/>
    <property type="match status" value="1"/>
</dbReference>
<evidence type="ECO:0000313" key="17">
    <source>
        <dbReference type="Proteomes" id="UP000186922"/>
    </source>
</evidence>
<name>A0A1D1UZX8_RAMVA</name>
<comment type="subcellular location">
    <subcellularLocation>
        <location evidence="1">Vacuole membrane</location>
        <topology evidence="1">Multi-pass membrane protein</topology>
    </subcellularLocation>
</comment>
<comment type="caution">
    <text evidence="16">The sequence shown here is derived from an EMBL/GenBank/DDBJ whole genome shotgun (WGS) entry which is preliminary data.</text>
</comment>
<feature type="domain" description="ABC transporter" evidence="14">
    <location>
        <begin position="2"/>
        <end position="178"/>
    </location>
</feature>
<dbReference type="GO" id="GO:0016887">
    <property type="term" value="F:ATP hydrolysis activity"/>
    <property type="evidence" value="ECO:0007669"/>
    <property type="project" value="InterPro"/>
</dbReference>
<dbReference type="OrthoDB" id="6500128at2759"/>
<evidence type="ECO:0000259" key="15">
    <source>
        <dbReference type="PROSITE" id="PS50929"/>
    </source>
</evidence>
<dbReference type="FunFam" id="3.40.50.300:FF:000074">
    <property type="entry name" value="Multidrug resistance-associated protein 5 isoform 1"/>
    <property type="match status" value="1"/>
</dbReference>
<reference evidence="16 17" key="1">
    <citation type="journal article" date="2016" name="Nat. Commun.">
        <title>Extremotolerant tardigrade genome and improved radiotolerance of human cultured cells by tardigrade-unique protein.</title>
        <authorList>
            <person name="Hashimoto T."/>
            <person name="Horikawa D.D."/>
            <person name="Saito Y."/>
            <person name="Kuwahara H."/>
            <person name="Kozuka-Hata H."/>
            <person name="Shin-I T."/>
            <person name="Minakuchi Y."/>
            <person name="Ohishi K."/>
            <person name="Motoyama A."/>
            <person name="Aizu T."/>
            <person name="Enomoto A."/>
            <person name="Kondo K."/>
            <person name="Tanaka S."/>
            <person name="Hara Y."/>
            <person name="Koshikawa S."/>
            <person name="Sagara H."/>
            <person name="Miura T."/>
            <person name="Yokobori S."/>
            <person name="Miyagawa K."/>
            <person name="Suzuki Y."/>
            <person name="Kubo T."/>
            <person name="Oyama M."/>
            <person name="Kohara Y."/>
            <person name="Fujiyama A."/>
            <person name="Arakawa K."/>
            <person name="Katayama T."/>
            <person name="Toyoda A."/>
            <person name="Kunieda T."/>
        </authorList>
    </citation>
    <scope>NUCLEOTIDE SEQUENCE [LARGE SCALE GENOMIC DNA]</scope>
    <source>
        <strain evidence="16 17">YOKOZUNA-1</strain>
    </source>
</reference>
<sequence>MLGLMEKKSGAVEIRGSLAYVPQQAWIQNMTVKNNILFGRPFDHERYEKVLDVCALRTDLELLSAGDETEIGERGANLSGGQRQRISLARAVYSDADVILLDDPLSAVDAHVGKHIFEQAIGPKGLLRGKTRILVTHGITYLPQTDLIVVLDKGKLSEVGSYLQLLCNNGAFAEFLRLYFLEEQDKDEEDIDPEVQSVKEDLLQRAGSNHSSKRPSTTAMRRSSVESKIREAFNRTLSHVSSTNKGKEAPKKSTSKVEAKVETAAGKLVEEETAEIGNVKLSVYDTYFKNSTYSVAGGMAFAYALYNAFNIWSSFWLTSWTEDAGIPERNGTEWRDYRLGIYGLFGILQGVTITVAYFLLAYGQIMASRNLHKGLLHRIMRAPMSFFDTTPLGRVVNRFSKDVEIVDTVIPMNIEGIVYCLLAVVATLMVVSISTPIFAPVIVPLAVFYFLIQRFYIPSSRQLKRLEAVSRSPIYSHFQESVSGSSVILAARQGDRFILENEQRVDANNMSFYLNIVSNRWVAIRMDFVGNLVTFFSALFAVLSRENGTISAEEAGLSISYALSVTQVMNWMIRNVSDMESNIVSVERIKQYSEVENEAPWVIENTRPPKDWPTNGGVNFSDYQTRYRRELDLVLRGVNCKIKGGEKIGIVGRTGAGKSSLTLAVFRLIEAAGGSITVDGLDISGFGLHDIRSRITILPQEPVLFSGTMRMNLDPFGQYTDEEIWRALTNAHLKPYVEALPHGLSHLVAEGGENLSVGQRQLVCLARALLRKTKILVLDEATAAIDLETDALIQNTIRTNFAECTVLTIAHRLNTVMDSTRVMVLDQGLVKEFDTPSNLLENTDSIFYSMAKSANVA</sequence>
<dbReference type="AlphaFoldDB" id="A0A1D1UZX8"/>
<dbReference type="Gene3D" id="1.20.1560.10">
    <property type="entry name" value="ABC transporter type 1, transmembrane domain"/>
    <property type="match status" value="1"/>
</dbReference>
<evidence type="ECO:0000256" key="12">
    <source>
        <dbReference type="SAM" id="MobiDB-lite"/>
    </source>
</evidence>
<evidence type="ECO:0000256" key="13">
    <source>
        <dbReference type="SAM" id="Phobius"/>
    </source>
</evidence>
<dbReference type="GO" id="GO:0005774">
    <property type="term" value="C:vacuolar membrane"/>
    <property type="evidence" value="ECO:0007669"/>
    <property type="project" value="UniProtKB-SubCell"/>
</dbReference>
<keyword evidence="8 13" id="KW-1133">Transmembrane helix</keyword>
<dbReference type="InterPro" id="IPR050173">
    <property type="entry name" value="ABC_transporter_C-like"/>
</dbReference>
<feature type="region of interest" description="Disordered" evidence="12">
    <location>
        <begin position="204"/>
        <end position="224"/>
    </location>
</feature>
<evidence type="ECO:0000256" key="6">
    <source>
        <dbReference type="ARBA" id="ARBA00022741"/>
    </source>
</evidence>
<keyword evidence="5" id="KW-0677">Repeat</keyword>
<evidence type="ECO:0000313" key="16">
    <source>
        <dbReference type="EMBL" id="GAU92897.1"/>
    </source>
</evidence>
<evidence type="ECO:0000256" key="1">
    <source>
        <dbReference type="ARBA" id="ARBA00004128"/>
    </source>
</evidence>
<evidence type="ECO:0000259" key="14">
    <source>
        <dbReference type="PROSITE" id="PS50893"/>
    </source>
</evidence>
<protein>
    <recommendedName>
        <fullName evidence="10">ABC-type glutathione-S-conjugate transporter</fullName>
        <ecNumber evidence="10">7.6.2.3</ecNumber>
    </recommendedName>
</protein>
<keyword evidence="17" id="KW-1185">Reference proteome</keyword>
<dbReference type="InterPro" id="IPR003593">
    <property type="entry name" value="AAA+_ATPase"/>
</dbReference>
<proteinExistence type="inferred from homology"/>
<gene>
    <name evidence="16" type="primary">RvY_04916</name>
    <name evidence="16" type="synonym">RvY_04916.1</name>
    <name evidence="16" type="ORF">RvY_04916-1</name>
</gene>
<feature type="transmembrane region" description="Helical" evidence="13">
    <location>
        <begin position="522"/>
        <end position="543"/>
    </location>
</feature>
<dbReference type="SUPFAM" id="SSF52540">
    <property type="entry name" value="P-loop containing nucleoside triphosphate hydrolases"/>
    <property type="match status" value="2"/>
</dbReference>
<keyword evidence="9 13" id="KW-0472">Membrane</keyword>
<accession>A0A1D1UZX8</accession>
<keyword evidence="7" id="KW-0067">ATP-binding</keyword>
<feature type="compositionally biased region" description="Polar residues" evidence="12">
    <location>
        <begin position="206"/>
        <end position="221"/>
    </location>
</feature>
<dbReference type="Gene3D" id="3.40.50.300">
    <property type="entry name" value="P-loop containing nucleotide triphosphate hydrolases"/>
    <property type="match status" value="2"/>
</dbReference>
<evidence type="ECO:0000256" key="5">
    <source>
        <dbReference type="ARBA" id="ARBA00022737"/>
    </source>
</evidence>
<dbReference type="InterPro" id="IPR017871">
    <property type="entry name" value="ABC_transporter-like_CS"/>
</dbReference>
<evidence type="ECO:0000256" key="8">
    <source>
        <dbReference type="ARBA" id="ARBA00022989"/>
    </source>
</evidence>
<dbReference type="InterPro" id="IPR036640">
    <property type="entry name" value="ABC1_TM_sf"/>
</dbReference>
<comment type="similarity">
    <text evidence="2">Belongs to the ABC transporter superfamily. ABCC family. Conjugate transporter (TC 3.A.1.208) subfamily.</text>
</comment>
<dbReference type="PROSITE" id="PS00211">
    <property type="entry name" value="ABC_TRANSPORTER_1"/>
    <property type="match status" value="2"/>
</dbReference>
<dbReference type="GO" id="GO:0015431">
    <property type="term" value="F:ABC-type glutathione S-conjugate transporter activity"/>
    <property type="evidence" value="ECO:0007669"/>
    <property type="project" value="UniProtKB-EC"/>
</dbReference>
<evidence type="ECO:0000256" key="4">
    <source>
        <dbReference type="ARBA" id="ARBA00022692"/>
    </source>
</evidence>
<evidence type="ECO:0000256" key="3">
    <source>
        <dbReference type="ARBA" id="ARBA00022448"/>
    </source>
</evidence>
<evidence type="ECO:0000256" key="10">
    <source>
        <dbReference type="ARBA" id="ARBA00024220"/>
    </source>
</evidence>
<evidence type="ECO:0000256" key="11">
    <source>
        <dbReference type="ARBA" id="ARBA00047523"/>
    </source>
</evidence>
<dbReference type="FunFam" id="3.40.50.300:FF:000997">
    <property type="entry name" value="Multidrug resistance-associated protein 1"/>
    <property type="match status" value="1"/>
</dbReference>
<feature type="domain" description="ABC transmembrane type-1" evidence="15">
    <location>
        <begin position="298"/>
        <end position="581"/>
    </location>
</feature>
<dbReference type="EMBL" id="BDGG01000002">
    <property type="protein sequence ID" value="GAU92897.1"/>
    <property type="molecule type" value="Genomic_DNA"/>
</dbReference>
<keyword evidence="4 13" id="KW-0812">Transmembrane</keyword>
<dbReference type="InterPro" id="IPR027417">
    <property type="entry name" value="P-loop_NTPase"/>
</dbReference>
<feature type="transmembrane region" description="Helical" evidence="13">
    <location>
        <begin position="437"/>
        <end position="457"/>
    </location>
</feature>
<feature type="transmembrane region" description="Helical" evidence="13">
    <location>
        <begin position="408"/>
        <end position="431"/>
    </location>
</feature>
<dbReference type="PANTHER" id="PTHR24223">
    <property type="entry name" value="ATP-BINDING CASSETTE SUB-FAMILY C"/>
    <property type="match status" value="1"/>
</dbReference>
<comment type="catalytic activity">
    <reaction evidence="11">
        <text>leukotriene C4(in) + ATP + H2O = leukotriene C4(out) + ADP + phosphate + H(+)</text>
        <dbReference type="Rhea" id="RHEA:38963"/>
        <dbReference type="ChEBI" id="CHEBI:15377"/>
        <dbReference type="ChEBI" id="CHEBI:15378"/>
        <dbReference type="ChEBI" id="CHEBI:30616"/>
        <dbReference type="ChEBI" id="CHEBI:43474"/>
        <dbReference type="ChEBI" id="CHEBI:57973"/>
        <dbReference type="ChEBI" id="CHEBI:456216"/>
    </reaction>
    <physiologicalReaction direction="left-to-right" evidence="11">
        <dbReference type="Rhea" id="RHEA:38964"/>
    </physiologicalReaction>
</comment>
<dbReference type="PROSITE" id="PS50893">
    <property type="entry name" value="ABC_TRANSPORTER_2"/>
    <property type="match status" value="2"/>
</dbReference>